<dbReference type="Proteomes" id="UP000027195">
    <property type="component" value="Unassembled WGS sequence"/>
</dbReference>
<organism evidence="2 3">
    <name type="scientific">Botryobasidium botryosum (strain FD-172 SS1)</name>
    <dbReference type="NCBI Taxonomy" id="930990"/>
    <lineage>
        <taxon>Eukaryota</taxon>
        <taxon>Fungi</taxon>
        <taxon>Dikarya</taxon>
        <taxon>Basidiomycota</taxon>
        <taxon>Agaricomycotina</taxon>
        <taxon>Agaricomycetes</taxon>
        <taxon>Cantharellales</taxon>
        <taxon>Botryobasidiaceae</taxon>
        <taxon>Botryobasidium</taxon>
    </lineage>
</organism>
<feature type="non-terminal residue" evidence="2">
    <location>
        <position position="1"/>
    </location>
</feature>
<dbReference type="PANTHER" id="PTHR24361:SF678">
    <property type="entry name" value="SPORULATION-SPECIFIC PROTEIN 1"/>
    <property type="match status" value="1"/>
</dbReference>
<reference evidence="3" key="1">
    <citation type="journal article" date="2014" name="Proc. Natl. Acad. Sci. U.S.A.">
        <title>Extensive sampling of basidiomycete genomes demonstrates inadequacy of the white-rot/brown-rot paradigm for wood decay fungi.</title>
        <authorList>
            <person name="Riley R."/>
            <person name="Salamov A.A."/>
            <person name="Brown D.W."/>
            <person name="Nagy L.G."/>
            <person name="Floudas D."/>
            <person name="Held B.W."/>
            <person name="Levasseur A."/>
            <person name="Lombard V."/>
            <person name="Morin E."/>
            <person name="Otillar R."/>
            <person name="Lindquist E.A."/>
            <person name="Sun H."/>
            <person name="LaButti K.M."/>
            <person name="Schmutz J."/>
            <person name="Jabbour D."/>
            <person name="Luo H."/>
            <person name="Baker S.E."/>
            <person name="Pisabarro A.G."/>
            <person name="Walton J.D."/>
            <person name="Blanchette R.A."/>
            <person name="Henrissat B."/>
            <person name="Martin F."/>
            <person name="Cullen D."/>
            <person name="Hibbett D.S."/>
            <person name="Grigoriev I.V."/>
        </authorList>
    </citation>
    <scope>NUCLEOTIDE SEQUENCE [LARGE SCALE GENOMIC DNA]</scope>
    <source>
        <strain evidence="3">FD-172 SS1</strain>
    </source>
</reference>
<evidence type="ECO:0000313" key="3">
    <source>
        <dbReference type="Proteomes" id="UP000027195"/>
    </source>
</evidence>
<proteinExistence type="predicted"/>
<dbReference type="PROSITE" id="PS00108">
    <property type="entry name" value="PROTEIN_KINASE_ST"/>
    <property type="match status" value="1"/>
</dbReference>
<dbReference type="OrthoDB" id="248923at2759"/>
<dbReference type="STRING" id="930990.A0A067M1V9"/>
<dbReference type="InterPro" id="IPR011009">
    <property type="entry name" value="Kinase-like_dom_sf"/>
</dbReference>
<dbReference type="GO" id="GO:0004674">
    <property type="term" value="F:protein serine/threonine kinase activity"/>
    <property type="evidence" value="ECO:0007669"/>
    <property type="project" value="TreeGrafter"/>
</dbReference>
<keyword evidence="3" id="KW-1185">Reference proteome</keyword>
<dbReference type="HOGENOM" id="CLU_1128907_0_0_1"/>
<dbReference type="SUPFAM" id="SSF56112">
    <property type="entry name" value="Protein kinase-like (PK-like)"/>
    <property type="match status" value="1"/>
</dbReference>
<dbReference type="InterPro" id="IPR053235">
    <property type="entry name" value="Ser_Thr_kinase"/>
</dbReference>
<evidence type="ECO:0000259" key="1">
    <source>
        <dbReference type="PROSITE" id="PS50011"/>
    </source>
</evidence>
<protein>
    <recommendedName>
        <fullName evidence="1">Protein kinase domain-containing protein</fullName>
    </recommendedName>
</protein>
<dbReference type="GO" id="GO:0005737">
    <property type="term" value="C:cytoplasm"/>
    <property type="evidence" value="ECO:0007669"/>
    <property type="project" value="TreeGrafter"/>
</dbReference>
<accession>A0A067M1V9</accession>
<dbReference type="SMART" id="SM00220">
    <property type="entry name" value="S_TKc"/>
    <property type="match status" value="1"/>
</dbReference>
<dbReference type="EMBL" id="KL198077">
    <property type="protein sequence ID" value="KDQ09554.1"/>
    <property type="molecule type" value="Genomic_DNA"/>
</dbReference>
<name>A0A067M1V9_BOTB1</name>
<gene>
    <name evidence="2" type="ORF">BOTBODRAFT_117003</name>
</gene>
<sequence>ALKHVSLPSDDAKESARQEIQIMRQLRHTNIVGFMEAVRPGPDQVCIALEYVNGGTTASLCAYNILREDHVAKICVEVLRGLQYLNRNRILHRDIKPDNILVSTAGEVKIADFGIASQFALGQRTDNWCFGPYRWMAPEMQAGQDYGLNADVWSVGRLAAVLSGAEADDGFKAVPATYVTPALTAFIRECQQNASTRPMAGRLLNVRHIVQFESVHPRLNF</sequence>
<dbReference type="InterPro" id="IPR008271">
    <property type="entry name" value="Ser/Thr_kinase_AS"/>
</dbReference>
<dbReference type="GO" id="GO:0005524">
    <property type="term" value="F:ATP binding"/>
    <property type="evidence" value="ECO:0007669"/>
    <property type="project" value="InterPro"/>
</dbReference>
<dbReference type="Pfam" id="PF00069">
    <property type="entry name" value="Pkinase"/>
    <property type="match status" value="1"/>
</dbReference>
<dbReference type="PROSITE" id="PS50011">
    <property type="entry name" value="PROTEIN_KINASE_DOM"/>
    <property type="match status" value="1"/>
</dbReference>
<dbReference type="InterPro" id="IPR000719">
    <property type="entry name" value="Prot_kinase_dom"/>
</dbReference>
<dbReference type="PANTHER" id="PTHR24361">
    <property type="entry name" value="MITOGEN-ACTIVATED KINASE KINASE KINASE"/>
    <property type="match status" value="1"/>
</dbReference>
<evidence type="ECO:0000313" key="2">
    <source>
        <dbReference type="EMBL" id="KDQ09554.1"/>
    </source>
</evidence>
<feature type="domain" description="Protein kinase" evidence="1">
    <location>
        <begin position="1"/>
        <end position="219"/>
    </location>
</feature>
<dbReference type="InParanoid" id="A0A067M1V9"/>
<dbReference type="AlphaFoldDB" id="A0A067M1V9"/>
<dbReference type="Gene3D" id="1.10.510.10">
    <property type="entry name" value="Transferase(Phosphotransferase) domain 1"/>
    <property type="match status" value="1"/>
</dbReference>